<evidence type="ECO:0000259" key="2">
    <source>
        <dbReference type="SMART" id="SM00854"/>
    </source>
</evidence>
<proteinExistence type="inferred from homology"/>
<dbReference type="Gene3D" id="3.60.21.10">
    <property type="match status" value="1"/>
</dbReference>
<gene>
    <name evidence="3" type="ORF">Gferi_09605</name>
</gene>
<evidence type="ECO:0000313" key="3">
    <source>
        <dbReference type="EMBL" id="AOT69811.1"/>
    </source>
</evidence>
<comment type="similarity">
    <text evidence="1">Belongs to the CapA family.</text>
</comment>
<dbReference type="PANTHER" id="PTHR33393">
    <property type="entry name" value="POLYGLUTAMINE SYNTHESIS ACCESSORY PROTEIN RV0574C-RELATED"/>
    <property type="match status" value="1"/>
</dbReference>
<dbReference type="SMART" id="SM00854">
    <property type="entry name" value="PGA_cap"/>
    <property type="match status" value="1"/>
</dbReference>
<name>A0A1D8GFX7_9FIRM</name>
<evidence type="ECO:0000313" key="4">
    <source>
        <dbReference type="Proteomes" id="UP000095743"/>
    </source>
</evidence>
<dbReference type="OrthoDB" id="9810906at2"/>
<dbReference type="EMBL" id="CP017269">
    <property type="protein sequence ID" value="AOT69811.1"/>
    <property type="molecule type" value="Genomic_DNA"/>
</dbReference>
<dbReference type="Pfam" id="PF09587">
    <property type="entry name" value="PGA_cap"/>
    <property type="match status" value="1"/>
</dbReference>
<dbReference type="AlphaFoldDB" id="A0A1D8GFX7"/>
<protein>
    <submittedName>
        <fullName evidence="3">Capsule biosynthesis protein CapA</fullName>
    </submittedName>
</protein>
<organism evidence="3 4">
    <name type="scientific">Geosporobacter ferrireducens</name>
    <dbReference type="NCBI Taxonomy" id="1424294"/>
    <lineage>
        <taxon>Bacteria</taxon>
        <taxon>Bacillati</taxon>
        <taxon>Bacillota</taxon>
        <taxon>Clostridia</taxon>
        <taxon>Peptostreptococcales</taxon>
        <taxon>Thermotaleaceae</taxon>
        <taxon>Geosporobacter</taxon>
    </lineage>
</organism>
<dbReference type="KEGG" id="gfe:Gferi_09605"/>
<dbReference type="PANTHER" id="PTHR33393:SF11">
    <property type="entry name" value="POLYGLUTAMINE SYNTHESIS ACCESSORY PROTEIN RV0574C-RELATED"/>
    <property type="match status" value="1"/>
</dbReference>
<dbReference type="SUPFAM" id="SSF56300">
    <property type="entry name" value="Metallo-dependent phosphatases"/>
    <property type="match status" value="1"/>
</dbReference>
<dbReference type="InterPro" id="IPR029052">
    <property type="entry name" value="Metallo-depent_PP-like"/>
</dbReference>
<evidence type="ECO:0000256" key="1">
    <source>
        <dbReference type="ARBA" id="ARBA00005662"/>
    </source>
</evidence>
<dbReference type="Proteomes" id="UP000095743">
    <property type="component" value="Chromosome"/>
</dbReference>
<sequence>MKDYSLMMVGDLILDEPAPIEPLFDYCRQTLKESDFLIGHIEVPHTTRGTENSTDVPAPPANPEHLNAMVDPGFDVATLAGNHFHDNGIYGIQDTIAKLNELGIASTGAGMNIMQARTPAIIEKNGLTLGVLSYNTVGPRENWATSKKPGCAYVNVLTHYELEQATPGAPGTPYTFVQPASQELMEEDIKKLRSQCDILVVSFHKGIVHTPAALAMYERPLCRGAIDAGADIVIGQHAHILKGIEIYKGKPIYHNLGNFVTVTYALTPSSANDSPERIAWAQRREKLFGFKPDPETPHYPFNPESRNTFIAKVMIQEDGPIISGLIPCRIDKSGAPHVLNRDNGGQEIVDYVEQISKAEKLKIQLVWEDNWVRIIDKA</sequence>
<dbReference type="CDD" id="cd07381">
    <property type="entry name" value="MPP_CapA"/>
    <property type="match status" value="1"/>
</dbReference>
<feature type="domain" description="Capsule synthesis protein CapA" evidence="2">
    <location>
        <begin position="5"/>
        <end position="263"/>
    </location>
</feature>
<dbReference type="RefSeq" id="WP_069975894.1">
    <property type="nucleotide sequence ID" value="NZ_CP017269.1"/>
</dbReference>
<dbReference type="STRING" id="1424294.Gferi_09605"/>
<keyword evidence="4" id="KW-1185">Reference proteome</keyword>
<reference evidence="3 4" key="1">
    <citation type="submission" date="2016-09" db="EMBL/GenBank/DDBJ databases">
        <title>Genomic analysis reveals versatility of anaerobic energy metabolism of Geosporobacter ferrireducens IRF9 of phylum Firmicutes.</title>
        <authorList>
            <person name="Kim S.-J."/>
        </authorList>
    </citation>
    <scope>NUCLEOTIDE SEQUENCE [LARGE SCALE GENOMIC DNA]</scope>
    <source>
        <strain evidence="3 4">IRF9</strain>
    </source>
</reference>
<accession>A0A1D8GFX7</accession>
<dbReference type="InterPro" id="IPR019079">
    <property type="entry name" value="Capsule_synth_CapA"/>
</dbReference>
<dbReference type="InterPro" id="IPR052169">
    <property type="entry name" value="CW_Biosynth-Accessory"/>
</dbReference>